<reference evidence="2 3" key="2">
    <citation type="journal article" date="2010" name="Proc. Natl. Acad. Sci. U.S.A.">
        <title>Enigmatic, ultrasmall, uncultivated Archaea.</title>
        <authorList>
            <person name="Baker B.J."/>
            <person name="Comolli L.R."/>
            <person name="Dick G.J."/>
            <person name="Hauser L.J."/>
            <person name="Hyatt D."/>
            <person name="Dill B.D."/>
            <person name="Land M.L."/>
            <person name="Verberkmoes N.C."/>
            <person name="Hettich R.L."/>
            <person name="Banfield J.F."/>
        </authorList>
    </citation>
    <scope>NUCLEOTIDE SEQUENCE [LARGE SCALE GENOMIC DNA]</scope>
    <source>
        <strain evidence="2">ARMAN-2</strain>
    </source>
</reference>
<dbReference type="InterPro" id="IPR049945">
    <property type="entry name" value="AAA_22"/>
</dbReference>
<dbReference type="PANTHER" id="PTHR34301">
    <property type="entry name" value="DNA-BINDING PROTEIN-RELATED"/>
    <property type="match status" value="1"/>
</dbReference>
<reference evidence="2 3" key="1">
    <citation type="journal article" date="2009" name="Genome Biol.">
        <title>Community-wide analysis of microbial genome sequence signatures.</title>
        <authorList>
            <person name="Dick G.J."/>
            <person name="Andersson A.F."/>
            <person name="Baker B.J."/>
            <person name="Simmons S.L."/>
            <person name="Thomas B.C."/>
            <person name="Yelton A.P."/>
            <person name="Banfield J.F."/>
        </authorList>
    </citation>
    <scope>NUCLEOTIDE SEQUENCE [LARGE SCALE GENOMIC DNA]</scope>
    <source>
        <strain evidence="2">ARMAN-2</strain>
    </source>
</reference>
<evidence type="ECO:0000313" key="2">
    <source>
        <dbReference type="EMBL" id="EET90111.1"/>
    </source>
</evidence>
<dbReference type="Pfam" id="PF13401">
    <property type="entry name" value="AAA_22"/>
    <property type="match status" value="1"/>
</dbReference>
<feature type="domain" description="ORC1/DEAH AAA+ ATPase" evidence="1">
    <location>
        <begin position="42"/>
        <end position="195"/>
    </location>
</feature>
<dbReference type="Gene3D" id="3.40.50.300">
    <property type="entry name" value="P-loop containing nucleotide triphosphate hydrolases"/>
    <property type="match status" value="1"/>
</dbReference>
<protein>
    <recommendedName>
        <fullName evidence="1">ORC1/DEAH AAA+ ATPase domain-containing protein</fullName>
    </recommendedName>
</protein>
<dbReference type="Proteomes" id="UP000332487">
    <property type="component" value="Unassembled WGS sequence"/>
</dbReference>
<gene>
    <name evidence="2" type="ORF">UNLARM2_0552</name>
</gene>
<evidence type="ECO:0000259" key="1">
    <source>
        <dbReference type="Pfam" id="PF13401"/>
    </source>
</evidence>
<dbReference type="InterPro" id="IPR027417">
    <property type="entry name" value="P-loop_NTPase"/>
</dbReference>
<sequence>MPNPYNPQNPADPNYFGGRKEYLRIVNEKIDGAISYRRSAGVLVYGYRGIGKTSMLYKIKAEAESKQKGIVIYRRLGSTTTERDLYRLISEEVVEAVKKRLGVKGVINGVKEKISSVHTPLLDLDLKTEEENSPYYLWQKVRDNVPSVDFIMIEIDDADYLSSEALGELKTIVEAQAKIPLLLVVSGGEDFEERLIRDYSPIARVFSGASFNLGSFTLNELKEVLDEPVKGTETNWSDEAINKVNDLSSGYPYLVQCIAAASYIEGTITKERVDKTLETALDIGRPWLNNEIKSASDNDIVSFFKIAKLNKQYFTSAELLNAGVSAVYVGRLVRLKVIKKISRGRYKLIKAPIIAYYHALARKIQI</sequence>
<dbReference type="EMBL" id="GG697240">
    <property type="protein sequence ID" value="EET90111.1"/>
    <property type="molecule type" value="Genomic_DNA"/>
</dbReference>
<proteinExistence type="predicted"/>
<name>C7DHK9_MICA2</name>
<dbReference type="AlphaFoldDB" id="C7DHK9"/>
<dbReference type="PANTHER" id="PTHR34301:SF8">
    <property type="entry name" value="ATPASE DOMAIN-CONTAINING PROTEIN"/>
    <property type="match status" value="1"/>
</dbReference>
<dbReference type="SUPFAM" id="SSF52540">
    <property type="entry name" value="P-loop containing nucleoside triphosphate hydrolases"/>
    <property type="match status" value="1"/>
</dbReference>
<evidence type="ECO:0000313" key="3">
    <source>
        <dbReference type="Proteomes" id="UP000332487"/>
    </source>
</evidence>
<dbReference type="GO" id="GO:0016887">
    <property type="term" value="F:ATP hydrolysis activity"/>
    <property type="evidence" value="ECO:0007669"/>
    <property type="project" value="InterPro"/>
</dbReference>
<keyword evidence="3" id="KW-1185">Reference proteome</keyword>
<accession>C7DHK9</accession>
<organism evidence="2 3">
    <name type="scientific">Candidatus Micrarchaeum acidiphilum ARMAN-2</name>
    <dbReference type="NCBI Taxonomy" id="425595"/>
    <lineage>
        <taxon>Archaea</taxon>
        <taxon>Candidatus Micrarchaeota</taxon>
        <taxon>Candidatus Micrarchaeia</taxon>
        <taxon>Candidatus Micrarchaeales</taxon>
        <taxon>Candidatus Micrarchaeaceae</taxon>
        <taxon>Candidatus Micrarchaeum</taxon>
    </lineage>
</organism>